<protein>
    <submittedName>
        <fullName evidence="9">Nucleotidyltransferase family protein</fullName>
    </submittedName>
</protein>
<comment type="caution">
    <text evidence="9">The sequence shown here is derived from an EMBL/GenBank/DDBJ whole genome shotgun (WGS) entry which is preliminary data.</text>
</comment>
<dbReference type="EMBL" id="JBHTIA010000012">
    <property type="protein sequence ID" value="MFD0766569.1"/>
    <property type="molecule type" value="Genomic_DNA"/>
</dbReference>
<evidence type="ECO:0000256" key="1">
    <source>
        <dbReference type="ARBA" id="ARBA00001946"/>
    </source>
</evidence>
<gene>
    <name evidence="9" type="ORF">ACFQZI_17040</name>
</gene>
<feature type="domain" description="Polymerase beta nucleotidyltransferase" evidence="8">
    <location>
        <begin position="9"/>
        <end position="100"/>
    </location>
</feature>
<dbReference type="InterPro" id="IPR043519">
    <property type="entry name" value="NT_sf"/>
</dbReference>
<name>A0ABW2ZKB9_9SPHI</name>
<keyword evidence="10" id="KW-1185">Reference proteome</keyword>
<keyword evidence="5" id="KW-0547">Nucleotide-binding</keyword>
<keyword evidence="4" id="KW-0479">Metal-binding</keyword>
<keyword evidence="3" id="KW-0548">Nucleotidyltransferase</keyword>
<evidence type="ECO:0000256" key="3">
    <source>
        <dbReference type="ARBA" id="ARBA00022695"/>
    </source>
</evidence>
<reference evidence="10" key="1">
    <citation type="journal article" date="2019" name="Int. J. Syst. Evol. Microbiol.">
        <title>The Global Catalogue of Microorganisms (GCM) 10K type strain sequencing project: providing services to taxonomists for standard genome sequencing and annotation.</title>
        <authorList>
            <consortium name="The Broad Institute Genomics Platform"/>
            <consortium name="The Broad Institute Genome Sequencing Center for Infectious Disease"/>
            <person name="Wu L."/>
            <person name="Ma J."/>
        </authorList>
    </citation>
    <scope>NUCLEOTIDE SEQUENCE [LARGE SCALE GENOMIC DNA]</scope>
    <source>
        <strain evidence="10">CCUG 60742</strain>
    </source>
</reference>
<evidence type="ECO:0000313" key="10">
    <source>
        <dbReference type="Proteomes" id="UP001597073"/>
    </source>
</evidence>
<dbReference type="RefSeq" id="WP_377144623.1">
    <property type="nucleotide sequence ID" value="NZ_JBHTIA010000012.1"/>
</dbReference>
<evidence type="ECO:0000259" key="8">
    <source>
        <dbReference type="Pfam" id="PF18765"/>
    </source>
</evidence>
<keyword evidence="7" id="KW-0460">Magnesium</keyword>
<organism evidence="9 10">
    <name type="scientific">Mucilaginibacter lutimaris</name>
    <dbReference type="NCBI Taxonomy" id="931629"/>
    <lineage>
        <taxon>Bacteria</taxon>
        <taxon>Pseudomonadati</taxon>
        <taxon>Bacteroidota</taxon>
        <taxon>Sphingobacteriia</taxon>
        <taxon>Sphingobacteriales</taxon>
        <taxon>Sphingobacteriaceae</taxon>
        <taxon>Mucilaginibacter</taxon>
    </lineage>
</organism>
<evidence type="ECO:0000256" key="2">
    <source>
        <dbReference type="ARBA" id="ARBA00022679"/>
    </source>
</evidence>
<dbReference type="PANTHER" id="PTHR33571:SF12">
    <property type="entry name" value="BSL3053 PROTEIN"/>
    <property type="match status" value="1"/>
</dbReference>
<dbReference type="Proteomes" id="UP001597073">
    <property type="component" value="Unassembled WGS sequence"/>
</dbReference>
<dbReference type="CDD" id="cd05403">
    <property type="entry name" value="NT_KNTase_like"/>
    <property type="match status" value="1"/>
</dbReference>
<dbReference type="Pfam" id="PF18765">
    <property type="entry name" value="Polbeta"/>
    <property type="match status" value="1"/>
</dbReference>
<evidence type="ECO:0000256" key="5">
    <source>
        <dbReference type="ARBA" id="ARBA00022741"/>
    </source>
</evidence>
<dbReference type="Gene3D" id="3.30.460.10">
    <property type="entry name" value="Beta Polymerase, domain 2"/>
    <property type="match status" value="1"/>
</dbReference>
<keyword evidence="2" id="KW-0808">Transferase</keyword>
<keyword evidence="6" id="KW-0067">ATP-binding</keyword>
<accession>A0ABW2ZKB9</accession>
<dbReference type="InterPro" id="IPR052038">
    <property type="entry name" value="Type-VII_TA_antitoxin"/>
</dbReference>
<evidence type="ECO:0000256" key="7">
    <source>
        <dbReference type="ARBA" id="ARBA00022842"/>
    </source>
</evidence>
<dbReference type="InterPro" id="IPR041633">
    <property type="entry name" value="Polbeta"/>
</dbReference>
<dbReference type="PANTHER" id="PTHR33571">
    <property type="entry name" value="SSL8005 PROTEIN"/>
    <property type="match status" value="1"/>
</dbReference>
<dbReference type="SUPFAM" id="SSF81301">
    <property type="entry name" value="Nucleotidyltransferase"/>
    <property type="match status" value="1"/>
</dbReference>
<proteinExistence type="predicted"/>
<evidence type="ECO:0000313" key="9">
    <source>
        <dbReference type="EMBL" id="MFD0766569.1"/>
    </source>
</evidence>
<evidence type="ECO:0000256" key="4">
    <source>
        <dbReference type="ARBA" id="ARBA00022723"/>
    </source>
</evidence>
<sequence>MDELKKHIKQINELCNLYKVKSLFAFGSVTSKKFNINSDIDLVVDIDSNDPLDYSDKYFAIKFQLQDILHRQVDLLEERAIKNPLLKKEIDNTKVLVYGR</sequence>
<comment type="cofactor">
    <cofactor evidence="1">
        <name>Mg(2+)</name>
        <dbReference type="ChEBI" id="CHEBI:18420"/>
    </cofactor>
</comment>
<evidence type="ECO:0000256" key="6">
    <source>
        <dbReference type="ARBA" id="ARBA00022840"/>
    </source>
</evidence>